<reference evidence="7" key="1">
    <citation type="submission" date="2018-03" db="EMBL/GenBank/DDBJ databases">
        <authorList>
            <person name="Sun L."/>
            <person name="Liu H."/>
            <person name="Chen W."/>
            <person name="Huang K."/>
            <person name="Liu W."/>
            <person name="Gao X."/>
        </authorList>
    </citation>
    <scope>NUCLEOTIDE SEQUENCE [LARGE SCALE GENOMIC DNA]</scope>
    <source>
        <strain evidence="7">SH9</strain>
    </source>
</reference>
<dbReference type="InterPro" id="IPR036390">
    <property type="entry name" value="WH_DNA-bd_sf"/>
</dbReference>
<evidence type="ECO:0000259" key="5">
    <source>
        <dbReference type="PROSITE" id="PS50931"/>
    </source>
</evidence>
<dbReference type="GO" id="GO:0003700">
    <property type="term" value="F:DNA-binding transcription factor activity"/>
    <property type="evidence" value="ECO:0007669"/>
    <property type="project" value="InterPro"/>
</dbReference>
<dbReference type="EMBL" id="PVZS01000023">
    <property type="protein sequence ID" value="PSC03608.1"/>
    <property type="molecule type" value="Genomic_DNA"/>
</dbReference>
<dbReference type="Pfam" id="PF03466">
    <property type="entry name" value="LysR_substrate"/>
    <property type="match status" value="1"/>
</dbReference>
<feature type="domain" description="HTH lysR-type" evidence="5">
    <location>
        <begin position="4"/>
        <end position="61"/>
    </location>
</feature>
<organism evidence="6 7">
    <name type="scientific">Alsobacter soli</name>
    <dbReference type="NCBI Taxonomy" id="2109933"/>
    <lineage>
        <taxon>Bacteria</taxon>
        <taxon>Pseudomonadati</taxon>
        <taxon>Pseudomonadota</taxon>
        <taxon>Alphaproteobacteria</taxon>
        <taxon>Hyphomicrobiales</taxon>
        <taxon>Alsobacteraceae</taxon>
        <taxon>Alsobacter</taxon>
    </lineage>
</organism>
<sequence>MFRHDLLSLRLFVTMCETKSLSRAAEQMNIAVSAASRRVKLLEEEAGADLVLRRPHGVEPTAAGVTMLRYGRTVLRLAEQFAANMAEHRTGIRGRVKVFGSSSALVQRLASDLARFTKAHPEIKLDLEERPTVETVEAVQRRQADIGVIVRGAATQGLITYPYAEDRLAVAVPADHPLASREGVRFETLFDEDLVSLDAGTAIHRLVTDRARDAGRYLKLRVQVRSFEVMCQMIRHGLGVGILPEDALRPLADALGLRLVRLDEPWASRALEICVSAEDPLEPPAARLMAELLGGGAKSGTESRVDDFEKMEI</sequence>
<dbReference type="InterPro" id="IPR036388">
    <property type="entry name" value="WH-like_DNA-bd_sf"/>
</dbReference>
<evidence type="ECO:0000256" key="1">
    <source>
        <dbReference type="ARBA" id="ARBA00009437"/>
    </source>
</evidence>
<dbReference type="GO" id="GO:0003677">
    <property type="term" value="F:DNA binding"/>
    <property type="evidence" value="ECO:0007669"/>
    <property type="project" value="UniProtKB-KW"/>
</dbReference>
<dbReference type="PROSITE" id="PS50931">
    <property type="entry name" value="HTH_LYSR"/>
    <property type="match status" value="1"/>
</dbReference>
<protein>
    <submittedName>
        <fullName evidence="6">Transcriptional regulator</fullName>
    </submittedName>
</protein>
<dbReference type="AlphaFoldDB" id="A0A2T1HPL2"/>
<dbReference type="InterPro" id="IPR000847">
    <property type="entry name" value="LysR_HTH_N"/>
</dbReference>
<dbReference type="CDD" id="cd08421">
    <property type="entry name" value="PBP2_LTTR_like_1"/>
    <property type="match status" value="1"/>
</dbReference>
<dbReference type="SUPFAM" id="SSF53850">
    <property type="entry name" value="Periplasmic binding protein-like II"/>
    <property type="match status" value="1"/>
</dbReference>
<dbReference type="InterPro" id="IPR005119">
    <property type="entry name" value="LysR_subst-bd"/>
</dbReference>
<dbReference type="GO" id="GO:0005829">
    <property type="term" value="C:cytosol"/>
    <property type="evidence" value="ECO:0007669"/>
    <property type="project" value="TreeGrafter"/>
</dbReference>
<dbReference type="Gene3D" id="3.40.190.290">
    <property type="match status" value="1"/>
</dbReference>
<gene>
    <name evidence="6" type="ORF">SLNSH_18085</name>
</gene>
<keyword evidence="2" id="KW-0805">Transcription regulation</keyword>
<dbReference type="SUPFAM" id="SSF46785">
    <property type="entry name" value="Winged helix' DNA-binding domain"/>
    <property type="match status" value="1"/>
</dbReference>
<proteinExistence type="inferred from homology"/>
<dbReference type="Proteomes" id="UP000239772">
    <property type="component" value="Unassembled WGS sequence"/>
</dbReference>
<evidence type="ECO:0000313" key="7">
    <source>
        <dbReference type="Proteomes" id="UP000239772"/>
    </source>
</evidence>
<dbReference type="InterPro" id="IPR050950">
    <property type="entry name" value="HTH-type_LysR_regulators"/>
</dbReference>
<evidence type="ECO:0000256" key="4">
    <source>
        <dbReference type="ARBA" id="ARBA00023163"/>
    </source>
</evidence>
<accession>A0A2T1HPL2</accession>
<keyword evidence="3" id="KW-0238">DNA-binding</keyword>
<dbReference type="Pfam" id="PF00126">
    <property type="entry name" value="HTH_1"/>
    <property type="match status" value="1"/>
</dbReference>
<dbReference type="OrthoDB" id="9785974at2"/>
<keyword evidence="7" id="KW-1185">Reference proteome</keyword>
<evidence type="ECO:0000313" key="6">
    <source>
        <dbReference type="EMBL" id="PSC03608.1"/>
    </source>
</evidence>
<keyword evidence="4" id="KW-0804">Transcription</keyword>
<name>A0A2T1HPL2_9HYPH</name>
<dbReference type="PANTHER" id="PTHR30419:SF2">
    <property type="entry name" value="LYSR FAMILY TRANSCRIPTIONAL REGULATOR"/>
    <property type="match status" value="1"/>
</dbReference>
<evidence type="ECO:0000256" key="2">
    <source>
        <dbReference type="ARBA" id="ARBA00023015"/>
    </source>
</evidence>
<evidence type="ECO:0000256" key="3">
    <source>
        <dbReference type="ARBA" id="ARBA00023125"/>
    </source>
</evidence>
<comment type="caution">
    <text evidence="6">The sequence shown here is derived from an EMBL/GenBank/DDBJ whole genome shotgun (WGS) entry which is preliminary data.</text>
</comment>
<comment type="similarity">
    <text evidence="1">Belongs to the LysR transcriptional regulatory family.</text>
</comment>
<dbReference type="PANTHER" id="PTHR30419">
    <property type="entry name" value="HTH-TYPE TRANSCRIPTIONAL REGULATOR YBHD"/>
    <property type="match status" value="1"/>
</dbReference>
<dbReference type="Gene3D" id="1.10.10.10">
    <property type="entry name" value="Winged helix-like DNA-binding domain superfamily/Winged helix DNA-binding domain"/>
    <property type="match status" value="1"/>
</dbReference>